<name>X1RZ01_9ZZZZ</name>
<evidence type="ECO:0000313" key="2">
    <source>
        <dbReference type="EMBL" id="GAI68435.1"/>
    </source>
</evidence>
<feature type="region of interest" description="Disordered" evidence="1">
    <location>
        <begin position="42"/>
        <end position="63"/>
    </location>
</feature>
<feature type="compositionally biased region" description="Basic and acidic residues" evidence="1">
    <location>
        <begin position="45"/>
        <end position="55"/>
    </location>
</feature>
<sequence length="91" mass="10567">MAHPSAKIHCGIDKYDPLGVNQLFDYVEKGRKEWKEFIEAPDNPDEMKGIKEKTRTSRPLGTNDFIERLEGQLKRVFKLKPKGKPKKKVDK</sequence>
<dbReference type="EMBL" id="BARW01000724">
    <property type="protein sequence ID" value="GAI68435.1"/>
    <property type="molecule type" value="Genomic_DNA"/>
</dbReference>
<gene>
    <name evidence="2" type="ORF">S12H4_02789</name>
</gene>
<organism evidence="2">
    <name type="scientific">marine sediment metagenome</name>
    <dbReference type="NCBI Taxonomy" id="412755"/>
    <lineage>
        <taxon>unclassified sequences</taxon>
        <taxon>metagenomes</taxon>
        <taxon>ecological metagenomes</taxon>
    </lineage>
</organism>
<accession>X1RZ01</accession>
<comment type="caution">
    <text evidence="2">The sequence shown here is derived from an EMBL/GenBank/DDBJ whole genome shotgun (WGS) entry which is preliminary data.</text>
</comment>
<reference evidence="2" key="1">
    <citation type="journal article" date="2014" name="Front. Microbiol.">
        <title>High frequency of phylogenetically diverse reductive dehalogenase-homologous genes in deep subseafloor sedimentary metagenomes.</title>
        <authorList>
            <person name="Kawai M."/>
            <person name="Futagami T."/>
            <person name="Toyoda A."/>
            <person name="Takaki Y."/>
            <person name="Nishi S."/>
            <person name="Hori S."/>
            <person name="Arai W."/>
            <person name="Tsubouchi T."/>
            <person name="Morono Y."/>
            <person name="Uchiyama I."/>
            <person name="Ito T."/>
            <person name="Fujiyama A."/>
            <person name="Inagaki F."/>
            <person name="Takami H."/>
        </authorList>
    </citation>
    <scope>NUCLEOTIDE SEQUENCE</scope>
    <source>
        <strain evidence="2">Expedition CK06-06</strain>
    </source>
</reference>
<protein>
    <submittedName>
        <fullName evidence="2">Uncharacterized protein</fullName>
    </submittedName>
</protein>
<evidence type="ECO:0000256" key="1">
    <source>
        <dbReference type="SAM" id="MobiDB-lite"/>
    </source>
</evidence>
<proteinExistence type="predicted"/>
<dbReference type="AlphaFoldDB" id="X1RZ01"/>